<proteinExistence type="predicted"/>
<sequence length="237" mass="27055">MRLRNRGIGIGETFYPFKRLPIEIRQMIWRYILKARVVEVLWATLDGEKAVIPSNQDLLGLEGFPSADEIVFMSLSKLPIALQVNKDSRNAILFFYPLCFTTGSHDPRIRFNFSLDTLYLDNKVTQYSFDLFKNFNTTEKSKLENLAVMEMYGINDQGSGVWDANWGALGIEMNKLAGVKELFHVIDATKNRPVRDKQPHLDLLLLLSSRSAPLLTTTSILEYVSGNQPKYSSELQE</sequence>
<evidence type="ECO:0000313" key="2">
    <source>
        <dbReference type="EMBL" id="CZR54193.1"/>
    </source>
</evidence>
<evidence type="ECO:0000313" key="3">
    <source>
        <dbReference type="Proteomes" id="UP000184330"/>
    </source>
</evidence>
<dbReference type="PANTHER" id="PTHR35910:SF6">
    <property type="entry name" value="2EXR DOMAIN-CONTAINING PROTEIN"/>
    <property type="match status" value="1"/>
</dbReference>
<dbReference type="InterPro" id="IPR045518">
    <property type="entry name" value="2EXR"/>
</dbReference>
<dbReference type="OrthoDB" id="3473305at2759"/>
<feature type="domain" description="2EXR" evidence="1">
    <location>
        <begin position="14"/>
        <end position="118"/>
    </location>
</feature>
<dbReference type="EMBL" id="FJOG01000004">
    <property type="protein sequence ID" value="CZR54193.1"/>
    <property type="molecule type" value="Genomic_DNA"/>
</dbReference>
<gene>
    <name evidence="2" type="ORF">PAC_04076</name>
</gene>
<name>A0A1L7WN54_9HELO</name>
<reference evidence="2 3" key="1">
    <citation type="submission" date="2016-03" db="EMBL/GenBank/DDBJ databases">
        <authorList>
            <person name="Ploux O."/>
        </authorList>
    </citation>
    <scope>NUCLEOTIDE SEQUENCE [LARGE SCALE GENOMIC DNA]</scope>
    <source>
        <strain evidence="2 3">UAMH 11012</strain>
    </source>
</reference>
<dbReference type="Pfam" id="PF20150">
    <property type="entry name" value="2EXR"/>
    <property type="match status" value="1"/>
</dbReference>
<dbReference type="Proteomes" id="UP000184330">
    <property type="component" value="Unassembled WGS sequence"/>
</dbReference>
<organism evidence="2 3">
    <name type="scientific">Phialocephala subalpina</name>
    <dbReference type="NCBI Taxonomy" id="576137"/>
    <lineage>
        <taxon>Eukaryota</taxon>
        <taxon>Fungi</taxon>
        <taxon>Dikarya</taxon>
        <taxon>Ascomycota</taxon>
        <taxon>Pezizomycotina</taxon>
        <taxon>Leotiomycetes</taxon>
        <taxon>Helotiales</taxon>
        <taxon>Mollisiaceae</taxon>
        <taxon>Phialocephala</taxon>
        <taxon>Phialocephala fortinii species complex</taxon>
    </lineage>
</organism>
<keyword evidence="3" id="KW-1185">Reference proteome</keyword>
<protein>
    <recommendedName>
        <fullName evidence="1">2EXR domain-containing protein</fullName>
    </recommendedName>
</protein>
<accession>A0A1L7WN54</accession>
<dbReference type="PANTHER" id="PTHR35910">
    <property type="entry name" value="2EXR DOMAIN-CONTAINING PROTEIN"/>
    <property type="match status" value="1"/>
</dbReference>
<dbReference type="AlphaFoldDB" id="A0A1L7WN54"/>
<evidence type="ECO:0000259" key="1">
    <source>
        <dbReference type="Pfam" id="PF20150"/>
    </source>
</evidence>